<accession>A0A7W5C0Z3</accession>
<dbReference type="EMBL" id="JACHXM010000023">
    <property type="protein sequence ID" value="MBB3142591.1"/>
    <property type="molecule type" value="Genomic_DNA"/>
</dbReference>
<comment type="caution">
    <text evidence="2">The sequence shown here is derived from an EMBL/GenBank/DDBJ whole genome shotgun (WGS) entry which is preliminary data.</text>
</comment>
<dbReference type="Pfam" id="PF13503">
    <property type="entry name" value="DUF4123"/>
    <property type="match status" value="1"/>
</dbReference>
<dbReference type="InterPro" id="IPR025391">
    <property type="entry name" value="DUF4123"/>
</dbReference>
<proteinExistence type="predicted"/>
<evidence type="ECO:0000259" key="1">
    <source>
        <dbReference type="Pfam" id="PF13503"/>
    </source>
</evidence>
<evidence type="ECO:0000313" key="2">
    <source>
        <dbReference type="EMBL" id="MBB3142591.1"/>
    </source>
</evidence>
<sequence length="456" mass="51151">MAERDLWVGRCHVKARYPEARQWSAAVDEAVLVAVVTASDAATGQALVAQRLEEAGLDLLTFEHVQTLLQRFREQGMSQPLVDLADRTSTASPVAFGEMLPILLEPEAAPPAQEAAPPPAPTYAEIGWDDLFGATQPPLWAVIDGVNCREVMARLAETDVQSACLYASTDADTRAMAPWLVRLEPDSELVTWLKGLPQDQHWGILLQSTATLKQLRTHLRKFTMLWTPANDQAPVYFRFYDPRVALELPQVLPEWKSAQWLALIDTLTLPISPSMTWPDDLSLVPGVTFASERDICQGRLIQIALPHRQGADAAPSRRFAITRTEFDDFSRLQRVRAQRGLARNVLEEFTETPPDEVLAAVDAAQRLGQRHGMTSKKQVTTLTKCLMEFGDDFPRDYPEAGRLLTDGSSLAWQRRNHLEAWRPRGRLQRDFLARQPVSEHELEAWPSTHHEPGRPA</sequence>
<keyword evidence="3" id="KW-1185">Reference proteome</keyword>
<protein>
    <recommendedName>
        <fullName evidence="1">DUF4123 domain-containing protein</fullName>
    </recommendedName>
</protein>
<organism evidence="2 3">
    <name type="scientific">Halomonas organivorans</name>
    <dbReference type="NCBI Taxonomy" id="257772"/>
    <lineage>
        <taxon>Bacteria</taxon>
        <taxon>Pseudomonadati</taxon>
        <taxon>Pseudomonadota</taxon>
        <taxon>Gammaproteobacteria</taxon>
        <taxon>Oceanospirillales</taxon>
        <taxon>Halomonadaceae</taxon>
        <taxon>Halomonas</taxon>
    </lineage>
</organism>
<gene>
    <name evidence="2" type="ORF">FHR96_003491</name>
</gene>
<name>A0A7W5C0Z3_9GAMM</name>
<dbReference type="RefSeq" id="WP_183388958.1">
    <property type="nucleotide sequence ID" value="NZ_JACHXM010000023.1"/>
</dbReference>
<feature type="domain" description="DUF4123" evidence="1">
    <location>
        <begin position="139"/>
        <end position="256"/>
    </location>
</feature>
<reference evidence="2 3" key="1">
    <citation type="submission" date="2020-08" db="EMBL/GenBank/DDBJ databases">
        <title>Genomic Encyclopedia of Type Strains, Phase III (KMG-III): the genomes of soil and plant-associated and newly described type strains.</title>
        <authorList>
            <person name="Whitman W."/>
        </authorList>
    </citation>
    <scope>NUCLEOTIDE SEQUENCE [LARGE SCALE GENOMIC DNA]</scope>
    <source>
        <strain evidence="2 3">CECT 5995</strain>
    </source>
</reference>
<dbReference type="AlphaFoldDB" id="A0A7W5C0Z3"/>
<dbReference type="Proteomes" id="UP000525987">
    <property type="component" value="Unassembled WGS sequence"/>
</dbReference>
<evidence type="ECO:0000313" key="3">
    <source>
        <dbReference type="Proteomes" id="UP000525987"/>
    </source>
</evidence>